<gene>
    <name evidence="1" type="ORF">FNH05_12700</name>
</gene>
<dbReference type="OrthoDB" id="3288608at2"/>
<name>A0A558CV06_9PSEU</name>
<evidence type="ECO:0000313" key="1">
    <source>
        <dbReference type="EMBL" id="TVT52607.1"/>
    </source>
</evidence>
<dbReference type="AlphaFoldDB" id="A0A558CV06"/>
<dbReference type="RefSeq" id="WP_144587732.1">
    <property type="nucleotide sequence ID" value="NZ_VJWX01000099.1"/>
</dbReference>
<proteinExistence type="predicted"/>
<protein>
    <submittedName>
        <fullName evidence="1">Uncharacterized protein</fullName>
    </submittedName>
</protein>
<reference evidence="1 2" key="2">
    <citation type="submission" date="2019-08" db="EMBL/GenBank/DDBJ databases">
        <title>Amycolatopsis acidicola sp. nov., isolated from peat swamp forest soil.</title>
        <authorList>
            <person name="Srisuk N."/>
        </authorList>
    </citation>
    <scope>NUCLEOTIDE SEQUENCE [LARGE SCALE GENOMIC DNA]</scope>
    <source>
        <strain evidence="1 2">TBRC 6029</strain>
    </source>
</reference>
<organism evidence="1 2">
    <name type="scientific">Amycolatopsis rhizosphaerae</name>
    <dbReference type="NCBI Taxonomy" id="2053003"/>
    <lineage>
        <taxon>Bacteria</taxon>
        <taxon>Bacillati</taxon>
        <taxon>Actinomycetota</taxon>
        <taxon>Actinomycetes</taxon>
        <taxon>Pseudonocardiales</taxon>
        <taxon>Pseudonocardiaceae</taxon>
        <taxon>Amycolatopsis</taxon>
    </lineage>
</organism>
<dbReference type="EMBL" id="VJWX01000099">
    <property type="protein sequence ID" value="TVT52607.1"/>
    <property type="molecule type" value="Genomic_DNA"/>
</dbReference>
<sequence>MFDFGIAGYRPRWLTDLAEIRREHGDRLAALVGRRLTTTRLMWDPDRDEWWSDGPVVLGFEEEQVEVNHQKFDEVSITWNSVDIGRAPAVEGFHLGWRGDAPHELVALCGRRLSSVALLQWHGEDRDVADDTCAVCFDFGSDGSVTVANGLDENHLDFTVPEPRWRRHSLP</sequence>
<dbReference type="Proteomes" id="UP000320011">
    <property type="component" value="Unassembled WGS sequence"/>
</dbReference>
<accession>A0A558CV06</accession>
<keyword evidence="2" id="KW-1185">Reference proteome</keyword>
<evidence type="ECO:0000313" key="2">
    <source>
        <dbReference type="Proteomes" id="UP000320011"/>
    </source>
</evidence>
<comment type="caution">
    <text evidence="1">The sequence shown here is derived from an EMBL/GenBank/DDBJ whole genome shotgun (WGS) entry which is preliminary data.</text>
</comment>
<reference evidence="1 2" key="1">
    <citation type="submission" date="2019-07" db="EMBL/GenBank/DDBJ databases">
        <authorList>
            <person name="Duangmal K."/>
            <person name="Teo W.F.A."/>
        </authorList>
    </citation>
    <scope>NUCLEOTIDE SEQUENCE [LARGE SCALE GENOMIC DNA]</scope>
    <source>
        <strain evidence="1 2">TBRC 6029</strain>
    </source>
</reference>